<evidence type="ECO:0000256" key="6">
    <source>
        <dbReference type="ARBA" id="ARBA00022777"/>
    </source>
</evidence>
<dbReference type="SUPFAM" id="SSF52540">
    <property type="entry name" value="P-loop containing nucleoside triphosphate hydrolases"/>
    <property type="match status" value="1"/>
</dbReference>
<evidence type="ECO:0000313" key="12">
    <source>
        <dbReference type="Proteomes" id="UP000530571"/>
    </source>
</evidence>
<evidence type="ECO:0000313" key="11">
    <source>
        <dbReference type="EMBL" id="MBB4124279.1"/>
    </source>
</evidence>
<evidence type="ECO:0000256" key="2">
    <source>
        <dbReference type="ARBA" id="ARBA00008420"/>
    </source>
</evidence>
<comment type="caution">
    <text evidence="11">The sequence shown here is derived from an EMBL/GenBank/DDBJ whole genome shotgun (WGS) entry which is preliminary data.</text>
</comment>
<proteinExistence type="inferred from homology"/>
<reference evidence="11 12" key="1">
    <citation type="submission" date="2020-08" db="EMBL/GenBank/DDBJ databases">
        <title>Genomic Encyclopedia of Type Strains, Phase IV (KMG-IV): sequencing the most valuable type-strain genomes for metagenomic binning, comparative biology and taxonomic classification.</title>
        <authorList>
            <person name="Goeker M."/>
        </authorList>
    </citation>
    <scope>NUCLEOTIDE SEQUENCE [LARGE SCALE GENOMIC DNA]</scope>
    <source>
        <strain evidence="11 12">DSM 28101</strain>
    </source>
</reference>
<dbReference type="AlphaFoldDB" id="A0A7W6KQI3"/>
<dbReference type="EC" id="2.7.1.12" evidence="3 10"/>
<evidence type="ECO:0000256" key="8">
    <source>
        <dbReference type="ARBA" id="ARBA00023064"/>
    </source>
</evidence>
<dbReference type="Pfam" id="PF13671">
    <property type="entry name" value="AAA_33"/>
    <property type="match status" value="1"/>
</dbReference>
<dbReference type="RefSeq" id="WP_246414082.1">
    <property type="nucleotide sequence ID" value="NZ_JACIDZ010000019.1"/>
</dbReference>
<keyword evidence="8" id="KW-0311">Gluconate utilization</keyword>
<dbReference type="PANTHER" id="PTHR43442:SF3">
    <property type="entry name" value="GLUCONOKINASE-RELATED"/>
    <property type="match status" value="1"/>
</dbReference>
<keyword evidence="6 10" id="KW-0418">Kinase</keyword>
<evidence type="ECO:0000256" key="7">
    <source>
        <dbReference type="ARBA" id="ARBA00022840"/>
    </source>
</evidence>
<evidence type="ECO:0000256" key="4">
    <source>
        <dbReference type="ARBA" id="ARBA00022679"/>
    </source>
</evidence>
<dbReference type="InterPro" id="IPR027417">
    <property type="entry name" value="P-loop_NTPase"/>
</dbReference>
<sequence length="176" mass="18648">MNTNKAEAPRAIIVMGVSGCGKSSIARLVAERLGCDQVEGDDLHPASNVEKMSAGIPLEDADRWPWLDLVGAELARSRAEGVVITCSALKKVYRDRLRAAAGQPLAFVFLNGSEALLAERIGARAGHFMPTTLLKSQLDTLEDPTGEPGVVTVDINNPLEVIAEEAIAGLGAVSFR</sequence>
<keyword evidence="4 10" id="KW-0808">Transferase</keyword>
<keyword evidence="7 10" id="KW-0067">ATP-binding</keyword>
<dbReference type="EMBL" id="JACIDZ010000019">
    <property type="protein sequence ID" value="MBB4124279.1"/>
    <property type="molecule type" value="Genomic_DNA"/>
</dbReference>
<dbReference type="PANTHER" id="PTHR43442">
    <property type="entry name" value="GLUCONOKINASE-RELATED"/>
    <property type="match status" value="1"/>
</dbReference>
<gene>
    <name evidence="11" type="ORF">GGR30_004235</name>
</gene>
<evidence type="ECO:0000256" key="10">
    <source>
        <dbReference type="RuleBase" id="RU363066"/>
    </source>
</evidence>
<dbReference type="GO" id="GO:0005737">
    <property type="term" value="C:cytoplasm"/>
    <property type="evidence" value="ECO:0007669"/>
    <property type="project" value="TreeGrafter"/>
</dbReference>
<dbReference type="GO" id="GO:0005524">
    <property type="term" value="F:ATP binding"/>
    <property type="evidence" value="ECO:0007669"/>
    <property type="project" value="UniProtKB-KW"/>
</dbReference>
<comment type="catalytic activity">
    <reaction evidence="9 10">
        <text>D-gluconate + ATP = 6-phospho-D-gluconate + ADP + H(+)</text>
        <dbReference type="Rhea" id="RHEA:19433"/>
        <dbReference type="ChEBI" id="CHEBI:15378"/>
        <dbReference type="ChEBI" id="CHEBI:18391"/>
        <dbReference type="ChEBI" id="CHEBI:30616"/>
        <dbReference type="ChEBI" id="CHEBI:58759"/>
        <dbReference type="ChEBI" id="CHEBI:456216"/>
        <dbReference type="EC" id="2.7.1.12"/>
    </reaction>
</comment>
<dbReference type="InterPro" id="IPR006001">
    <property type="entry name" value="Therm_gnt_kin"/>
</dbReference>
<comment type="pathway">
    <text evidence="1">Carbohydrate acid metabolism.</text>
</comment>
<comment type="similarity">
    <text evidence="2 10">Belongs to the gluconokinase GntK/GntV family.</text>
</comment>
<dbReference type="GO" id="GO:0019521">
    <property type="term" value="P:D-gluconate metabolic process"/>
    <property type="evidence" value="ECO:0007669"/>
    <property type="project" value="UniProtKB-KW"/>
</dbReference>
<dbReference type="GO" id="GO:0046316">
    <property type="term" value="F:gluconokinase activity"/>
    <property type="evidence" value="ECO:0007669"/>
    <property type="project" value="UniProtKB-EC"/>
</dbReference>
<name>A0A7W6KQI3_9HYPH</name>
<organism evidence="11 12">
    <name type="scientific">Martelella radicis</name>
    <dbReference type="NCBI Taxonomy" id="1397476"/>
    <lineage>
        <taxon>Bacteria</taxon>
        <taxon>Pseudomonadati</taxon>
        <taxon>Pseudomonadota</taxon>
        <taxon>Alphaproteobacteria</taxon>
        <taxon>Hyphomicrobiales</taxon>
        <taxon>Aurantimonadaceae</taxon>
        <taxon>Martelella</taxon>
    </lineage>
</organism>
<dbReference type="FunFam" id="3.40.50.300:FF:000522">
    <property type="entry name" value="Gluconokinase"/>
    <property type="match status" value="1"/>
</dbReference>
<dbReference type="CDD" id="cd02021">
    <property type="entry name" value="GntK"/>
    <property type="match status" value="1"/>
</dbReference>
<evidence type="ECO:0000256" key="1">
    <source>
        <dbReference type="ARBA" id="ARBA00004761"/>
    </source>
</evidence>
<dbReference type="Gene3D" id="3.40.50.300">
    <property type="entry name" value="P-loop containing nucleotide triphosphate hydrolases"/>
    <property type="match status" value="1"/>
</dbReference>
<accession>A0A7W6KQI3</accession>
<keyword evidence="5 10" id="KW-0547">Nucleotide-binding</keyword>
<keyword evidence="12" id="KW-1185">Reference proteome</keyword>
<evidence type="ECO:0000256" key="3">
    <source>
        <dbReference type="ARBA" id="ARBA00012054"/>
    </source>
</evidence>
<dbReference type="NCBIfam" id="TIGR01313">
    <property type="entry name" value="therm_gnt_kin"/>
    <property type="match status" value="1"/>
</dbReference>
<dbReference type="Proteomes" id="UP000530571">
    <property type="component" value="Unassembled WGS sequence"/>
</dbReference>
<evidence type="ECO:0000256" key="5">
    <source>
        <dbReference type="ARBA" id="ARBA00022741"/>
    </source>
</evidence>
<evidence type="ECO:0000256" key="9">
    <source>
        <dbReference type="ARBA" id="ARBA00048090"/>
    </source>
</evidence>
<protein>
    <recommendedName>
        <fullName evidence="3 10">Gluconokinase</fullName>
        <ecNumber evidence="3 10">2.7.1.12</ecNumber>
    </recommendedName>
</protein>